<dbReference type="Proteomes" id="UP000831181">
    <property type="component" value="Chromosome"/>
</dbReference>
<dbReference type="KEGG" id="lbe:MOO44_04465"/>
<sequence length="248" mass="26509">MKIKKTLLMTALSLTLVAPTVLGAFNSEAQVTVNAAKKHKAKSHKAKKTTKKTKKTTKKAKNGKVKKVKKTTNTTTTTTTTNPTTTTTTQTPTTTTSTATASTPAAQPAGNSDQTAFNNAVGPLAVYANPGGQNTYIVGNGTQFNKGNYTDYRDALNALTTDMGSTDAYDNTNYGNKAVQEFQQQASQLAQAFNGRFSSYDNQVISQAASRVQQNWANSMTSSSARDQQWNNVQNLLNAISGGFSKLN</sequence>
<protein>
    <submittedName>
        <fullName evidence="3">Uncharacterized protein</fullName>
    </submittedName>
</protein>
<feature type="compositionally biased region" description="Basic residues" evidence="1">
    <location>
        <begin position="36"/>
        <end position="70"/>
    </location>
</feature>
<gene>
    <name evidence="3" type="ORF">MOO44_04465</name>
</gene>
<feature type="signal peptide" evidence="2">
    <location>
        <begin position="1"/>
        <end position="29"/>
    </location>
</feature>
<evidence type="ECO:0000256" key="2">
    <source>
        <dbReference type="SAM" id="SignalP"/>
    </source>
</evidence>
<dbReference type="EMBL" id="CP093361">
    <property type="protein sequence ID" value="UQS87411.1"/>
    <property type="molecule type" value="Genomic_DNA"/>
</dbReference>
<accession>A0A976RTT8</accession>
<dbReference type="AlphaFoldDB" id="A0A976RTT8"/>
<proteinExistence type="predicted"/>
<name>A0A976RTT8_9LACO</name>
<feature type="compositionally biased region" description="Low complexity" evidence="1">
    <location>
        <begin position="71"/>
        <end position="110"/>
    </location>
</feature>
<evidence type="ECO:0000313" key="4">
    <source>
        <dbReference type="Proteomes" id="UP000831181"/>
    </source>
</evidence>
<organism evidence="3 4">
    <name type="scientific">Nicoliella spurrieriana</name>
    <dbReference type="NCBI Taxonomy" id="2925830"/>
    <lineage>
        <taxon>Bacteria</taxon>
        <taxon>Bacillati</taxon>
        <taxon>Bacillota</taxon>
        <taxon>Bacilli</taxon>
        <taxon>Lactobacillales</taxon>
        <taxon>Lactobacillaceae</taxon>
        <taxon>Nicoliella</taxon>
    </lineage>
</organism>
<dbReference type="RefSeq" id="WP_260117218.1">
    <property type="nucleotide sequence ID" value="NZ_CP093361.1"/>
</dbReference>
<keyword evidence="4" id="KW-1185">Reference proteome</keyword>
<evidence type="ECO:0000256" key="1">
    <source>
        <dbReference type="SAM" id="MobiDB-lite"/>
    </source>
</evidence>
<feature type="region of interest" description="Disordered" evidence="1">
    <location>
        <begin position="36"/>
        <end position="116"/>
    </location>
</feature>
<reference evidence="3" key="1">
    <citation type="journal article" date="2022" name="Int. J. Syst. Evol. Microbiol.">
        <title>Apilactobacillus apisilvae sp. nov., Nicolia spurrieriana gen. nov. sp. nov., Bombilactobacillus folatiphilus sp. nov. and Bombilactobacillus thymidiniphilus sp. nov., four new lactic acid bacterial isolates from stingless bees Tetragonula carbonaria and Austroplebeia australis.</title>
        <authorList>
            <person name="Oliphant S.A."/>
            <person name="Watson-Haigh N.S."/>
            <person name="Sumby K.M."/>
            <person name="Gardner J."/>
            <person name="Groom S."/>
            <person name="Jiranek V."/>
        </authorList>
    </citation>
    <scope>NUCLEOTIDE SEQUENCE</scope>
    <source>
        <strain evidence="3">SGEP1_A5</strain>
    </source>
</reference>
<feature type="chain" id="PRO_5038372757" evidence="2">
    <location>
        <begin position="30"/>
        <end position="248"/>
    </location>
</feature>
<keyword evidence="2" id="KW-0732">Signal</keyword>
<evidence type="ECO:0000313" key="3">
    <source>
        <dbReference type="EMBL" id="UQS87411.1"/>
    </source>
</evidence>